<dbReference type="Gene3D" id="3.40.50.450">
    <property type="match status" value="1"/>
</dbReference>
<dbReference type="NCBIfam" id="NF010181">
    <property type="entry name" value="PRK13660.1"/>
    <property type="match status" value="1"/>
</dbReference>
<evidence type="ECO:0000256" key="1">
    <source>
        <dbReference type="HAMAP-Rule" id="MF_01575"/>
    </source>
</evidence>
<dbReference type="RefSeq" id="WP_133442106.1">
    <property type="nucleotide sequence ID" value="NZ_CP034726.1"/>
</dbReference>
<dbReference type="SUPFAM" id="SSF102405">
    <property type="entry name" value="MCP/YpsA-like"/>
    <property type="match status" value="1"/>
</dbReference>
<comment type="similarity">
    <text evidence="1">Belongs to the UPF0398 family.</text>
</comment>
<dbReference type="PANTHER" id="PTHR38440">
    <property type="entry name" value="UPF0398 PROTEIN YPSA"/>
    <property type="match status" value="1"/>
</dbReference>
<accession>A0A4P6ZLV2</accession>
<gene>
    <name evidence="2" type="ORF">ELX58_05255</name>
</gene>
<protein>
    <recommendedName>
        <fullName evidence="1">UPF0398 protein ELX58_05255</fullName>
    </recommendedName>
</protein>
<dbReference type="Proteomes" id="UP000294321">
    <property type="component" value="Chromosome"/>
</dbReference>
<dbReference type="EMBL" id="CP034726">
    <property type="protein sequence ID" value="QBP18547.1"/>
    <property type="molecule type" value="Genomic_DNA"/>
</dbReference>
<reference evidence="3" key="1">
    <citation type="submission" date="2018-12" db="EMBL/GenBank/DDBJ databases">
        <title>A new species of lactobacillus.</title>
        <authorList>
            <person name="Jian Y."/>
            <person name="Xin L."/>
            <person name="Hong Z.J."/>
            <person name="Ming L.Z."/>
            <person name="Hong X.Z."/>
        </authorList>
    </citation>
    <scope>NUCLEOTIDE SEQUENCE [LARGE SCALE GENOMIC DNA]</scope>
    <source>
        <strain evidence="3">HSLZ-75</strain>
    </source>
</reference>
<dbReference type="PIRSF" id="PIRSF021290">
    <property type="entry name" value="DUF1273"/>
    <property type="match status" value="1"/>
</dbReference>
<evidence type="ECO:0000313" key="2">
    <source>
        <dbReference type="EMBL" id="QBP18547.1"/>
    </source>
</evidence>
<proteinExistence type="inferred from homology"/>
<dbReference type="PANTHER" id="PTHR38440:SF1">
    <property type="entry name" value="UPF0398 PROTEIN SPR0331"/>
    <property type="match status" value="1"/>
</dbReference>
<dbReference type="OrthoDB" id="2301957at2"/>
<keyword evidence="3" id="KW-1185">Reference proteome</keyword>
<dbReference type="AlphaFoldDB" id="A0A4P6ZLV2"/>
<name>A0A4P6ZLV2_9LACO</name>
<sequence length="198" mass="23539">MKRLWVTGYRSYELGVFKDDDPKVKIIKSVLKDQISQAVINGFTWFITGAQLGVEQWFVDVASKLKKKYTHEYQIAVMLPFTNFGQHWNDRNQLRMKQTIKRADFSRPVNNSDYSSPQQLFNYQNFMLTHTDAALLIYDPEYPGKTKYDYAQIQRYAKRHNYPVTTITMDDLQDAANEYEIVYRENHKKDLQHKQHLL</sequence>
<evidence type="ECO:0000313" key="3">
    <source>
        <dbReference type="Proteomes" id="UP000294321"/>
    </source>
</evidence>
<dbReference type="InterPro" id="IPR010697">
    <property type="entry name" value="YspA"/>
</dbReference>
<organism evidence="2 3">
    <name type="scientific">Acetilactobacillus jinshanensis</name>
    <dbReference type="NCBI Taxonomy" id="1720083"/>
    <lineage>
        <taxon>Bacteria</taxon>
        <taxon>Bacillati</taxon>
        <taxon>Bacillota</taxon>
        <taxon>Bacilli</taxon>
        <taxon>Lactobacillales</taxon>
        <taxon>Lactobacillaceae</taxon>
        <taxon>Acetilactobacillus</taxon>
    </lineage>
</organism>
<dbReference type="KEGG" id="lji:ELX58_05255"/>
<dbReference type="Pfam" id="PF06908">
    <property type="entry name" value="YpsA"/>
    <property type="match status" value="1"/>
</dbReference>
<dbReference type="HAMAP" id="MF_01575">
    <property type="entry name" value="UPF0398"/>
    <property type="match status" value="1"/>
</dbReference>